<dbReference type="AlphaFoldDB" id="G3B4W7"/>
<accession>G3B4W7</accession>
<reference evidence="2 3" key="1">
    <citation type="journal article" date="2011" name="Proc. Natl. Acad. Sci. U.S.A.">
        <title>Comparative genomics of xylose-fermenting fungi for enhanced biofuel production.</title>
        <authorList>
            <person name="Wohlbach D.J."/>
            <person name="Kuo A."/>
            <person name="Sato T.K."/>
            <person name="Potts K.M."/>
            <person name="Salamov A.A."/>
            <person name="LaButti K.M."/>
            <person name="Sun H."/>
            <person name="Clum A."/>
            <person name="Pangilinan J.L."/>
            <person name="Lindquist E.A."/>
            <person name="Lucas S."/>
            <person name="Lapidus A."/>
            <person name="Jin M."/>
            <person name="Gunawan C."/>
            <person name="Balan V."/>
            <person name="Dale B.E."/>
            <person name="Jeffries T.W."/>
            <person name="Zinkel R."/>
            <person name="Barry K.W."/>
            <person name="Grigoriev I.V."/>
            <person name="Gasch A.P."/>
        </authorList>
    </citation>
    <scope>NUCLEOTIDE SEQUENCE [LARGE SCALE GENOMIC DNA]</scope>
    <source>
        <strain evidence="3">ATCC 10573 / BCRC 21748 / CBS 615 / JCM 9827 / NBRC 10315 / NRRL Y-1498 / VKM Y-70</strain>
    </source>
</reference>
<keyword evidence="3" id="KW-1185">Reference proteome</keyword>
<feature type="region of interest" description="Disordered" evidence="1">
    <location>
        <begin position="1"/>
        <end position="22"/>
    </location>
</feature>
<gene>
    <name evidence="2" type="ORF">CANTEDRAFT_114034</name>
</gene>
<dbReference type="HOGENOM" id="CLU_3068482_0_0_1"/>
<evidence type="ECO:0000256" key="1">
    <source>
        <dbReference type="SAM" id="MobiDB-lite"/>
    </source>
</evidence>
<dbReference type="EMBL" id="GL996521">
    <property type="protein sequence ID" value="EGV64006.1"/>
    <property type="molecule type" value="Genomic_DNA"/>
</dbReference>
<protein>
    <submittedName>
        <fullName evidence="2">Uncharacterized protein</fullName>
    </submittedName>
</protein>
<dbReference type="Proteomes" id="UP000000707">
    <property type="component" value="Unassembled WGS sequence"/>
</dbReference>
<proteinExistence type="predicted"/>
<sequence>MEKKQVMGAHGKTVHGDTIRNKNTDSHESVMITSIFSFSTEKQFSAKLRTIIL</sequence>
<evidence type="ECO:0000313" key="2">
    <source>
        <dbReference type="EMBL" id="EGV64006.1"/>
    </source>
</evidence>
<evidence type="ECO:0000313" key="3">
    <source>
        <dbReference type="Proteomes" id="UP000000707"/>
    </source>
</evidence>
<organism evidence="3">
    <name type="scientific">Candida tenuis (strain ATCC 10573 / BCRC 21748 / CBS 615 / JCM 9827 / NBRC 10315 / NRRL Y-1498 / VKM Y-70)</name>
    <name type="common">Yeast</name>
    <name type="synonym">Yamadazyma tenuis</name>
    <dbReference type="NCBI Taxonomy" id="590646"/>
    <lineage>
        <taxon>Eukaryota</taxon>
        <taxon>Fungi</taxon>
        <taxon>Dikarya</taxon>
        <taxon>Ascomycota</taxon>
        <taxon>Saccharomycotina</taxon>
        <taxon>Pichiomycetes</taxon>
        <taxon>Debaryomycetaceae</taxon>
        <taxon>Yamadazyma</taxon>
    </lineage>
</organism>
<name>G3B4W7_CANTC</name>